<dbReference type="Pfam" id="PF07853">
    <property type="entry name" value="DUF1648"/>
    <property type="match status" value="1"/>
</dbReference>
<feature type="domain" description="DUF5808" evidence="3">
    <location>
        <begin position="324"/>
        <end position="349"/>
    </location>
</feature>
<dbReference type="InterPro" id="IPR012867">
    <property type="entry name" value="DUF1648"/>
</dbReference>
<evidence type="ECO:0000313" key="4">
    <source>
        <dbReference type="EMBL" id="MEQ2466541.1"/>
    </source>
</evidence>
<organism evidence="4 5">
    <name type="scientific">Niallia hominis</name>
    <dbReference type="NCBI Taxonomy" id="3133173"/>
    <lineage>
        <taxon>Bacteria</taxon>
        <taxon>Bacillati</taxon>
        <taxon>Bacillota</taxon>
        <taxon>Bacilli</taxon>
        <taxon>Bacillales</taxon>
        <taxon>Bacillaceae</taxon>
        <taxon>Niallia</taxon>
    </lineage>
</organism>
<evidence type="ECO:0000259" key="2">
    <source>
        <dbReference type="Pfam" id="PF07853"/>
    </source>
</evidence>
<keyword evidence="5" id="KW-1185">Reference proteome</keyword>
<feature type="transmembrane region" description="Helical" evidence="1">
    <location>
        <begin position="6"/>
        <end position="24"/>
    </location>
</feature>
<feature type="transmembrane region" description="Helical" evidence="1">
    <location>
        <begin position="51"/>
        <end position="71"/>
    </location>
</feature>
<comment type="caution">
    <text evidence="4">The sequence shown here is derived from an EMBL/GenBank/DDBJ whole genome shotgun (WGS) entry which is preliminary data.</text>
</comment>
<dbReference type="Proteomes" id="UP001465426">
    <property type="component" value="Unassembled WGS sequence"/>
</dbReference>
<reference evidence="4 5" key="1">
    <citation type="submission" date="2024-03" db="EMBL/GenBank/DDBJ databases">
        <title>Human intestinal bacterial collection.</title>
        <authorList>
            <person name="Pauvert C."/>
            <person name="Hitch T.C.A."/>
            <person name="Clavel T."/>
        </authorList>
    </citation>
    <scope>NUCLEOTIDE SEQUENCE [LARGE SCALE GENOMIC DNA]</scope>
    <source>
        <strain evidence="4 5">CLA-SR-H024</strain>
    </source>
</reference>
<dbReference type="PANTHER" id="PTHR37810:SF9">
    <property type="entry name" value="MEMBRANE PROTEIN"/>
    <property type="match status" value="1"/>
</dbReference>
<feature type="transmembrane region" description="Helical" evidence="1">
    <location>
        <begin position="233"/>
        <end position="253"/>
    </location>
</feature>
<keyword evidence="1" id="KW-0472">Membrane</keyword>
<evidence type="ECO:0000259" key="3">
    <source>
        <dbReference type="Pfam" id="PF19124"/>
    </source>
</evidence>
<keyword evidence="1" id="KW-1133">Transmembrane helix</keyword>
<protein>
    <submittedName>
        <fullName evidence="4">DUF5808 domain-containing protein</fullName>
    </submittedName>
</protein>
<dbReference type="Pfam" id="PF19124">
    <property type="entry name" value="DUF5808"/>
    <property type="match status" value="1"/>
</dbReference>
<feature type="transmembrane region" description="Helical" evidence="1">
    <location>
        <begin position="136"/>
        <end position="156"/>
    </location>
</feature>
<evidence type="ECO:0000256" key="1">
    <source>
        <dbReference type="SAM" id="Phobius"/>
    </source>
</evidence>
<keyword evidence="1" id="KW-0812">Transmembrane</keyword>
<evidence type="ECO:0000313" key="5">
    <source>
        <dbReference type="Proteomes" id="UP001465426"/>
    </source>
</evidence>
<gene>
    <name evidence="4" type="ORF">WMO63_12775</name>
</gene>
<feature type="transmembrane region" description="Helical" evidence="1">
    <location>
        <begin position="77"/>
        <end position="102"/>
    </location>
</feature>
<dbReference type="RefSeq" id="WP_031537134.1">
    <property type="nucleotide sequence ID" value="NZ_JBBMFN010000029.1"/>
</dbReference>
<proteinExistence type="predicted"/>
<dbReference type="EMBL" id="JBBMFN010000029">
    <property type="protein sequence ID" value="MEQ2466541.1"/>
    <property type="molecule type" value="Genomic_DNA"/>
</dbReference>
<accession>A0ABV1EZM7</accession>
<sequence>MEALIFIMMMLLTVMLEAAIPFLIRKTIVFGVSIPSTQIKHPQISVYKKRYSLLIVVPALLLLLAYCIWQATNSPQANQVAIVGTFLLFGTLFWSFSLYFYFHGKMLELKGENKWEEQLKVVSVTELGIRQKDEMLPWYVFLIPMIITVGFLLFTATQYDVLPTEIPVHWGADGKADRFTTKTPISSVSLLLVLLTMQFMFLGINIATKRSGIKIIANNKQASKRRQLKYRKYSSWLNLLISITITVLFILLQLTTLYNNIFSDYMIVIIPLLLTVVLLICTIVFTFKVERLNRELDGKEQETQEISTFDADNHWKGGLFYFNKNDPSIFVEKRFGIGWTINFANPIGYLLLFIPLLLILLLSFI</sequence>
<feature type="domain" description="DUF1648" evidence="2">
    <location>
        <begin position="146"/>
        <end position="185"/>
    </location>
</feature>
<dbReference type="PANTHER" id="PTHR37810">
    <property type="entry name" value="IMMUNITY PROTEIN SDPI"/>
    <property type="match status" value="1"/>
</dbReference>
<feature type="transmembrane region" description="Helical" evidence="1">
    <location>
        <begin position="343"/>
        <end position="364"/>
    </location>
</feature>
<feature type="transmembrane region" description="Helical" evidence="1">
    <location>
        <begin position="185"/>
        <end position="207"/>
    </location>
</feature>
<name>A0ABV1EZM7_9BACI</name>
<dbReference type="InterPro" id="IPR043831">
    <property type="entry name" value="DUF5808"/>
</dbReference>
<feature type="transmembrane region" description="Helical" evidence="1">
    <location>
        <begin position="265"/>
        <end position="287"/>
    </location>
</feature>